<name>A0A8J4U647_CLAMG</name>
<keyword evidence="2" id="KW-1185">Reference proteome</keyword>
<proteinExistence type="predicted"/>
<sequence length="93" mass="10177">HGTVQDCESSWLPCLSDQNSKEPLVVPTGGDVGSHPKRVIIRSDVIDPAPVIVPDCPGQHFQVSRLLLYLDSALGPTSDVLLEPYLLCWEELI</sequence>
<evidence type="ECO:0000313" key="1">
    <source>
        <dbReference type="EMBL" id="KAF5891470.1"/>
    </source>
</evidence>
<accession>A0A8J4U647</accession>
<dbReference type="EMBL" id="QNUK01000580">
    <property type="protein sequence ID" value="KAF5891470.1"/>
    <property type="molecule type" value="Genomic_DNA"/>
</dbReference>
<protein>
    <submittedName>
        <fullName evidence="1">Ceramide-1-phosphate transfer protein-like</fullName>
    </submittedName>
</protein>
<gene>
    <name evidence="1" type="ORF">DAT39_018823</name>
</gene>
<feature type="non-terminal residue" evidence="1">
    <location>
        <position position="1"/>
    </location>
</feature>
<comment type="caution">
    <text evidence="1">The sequence shown here is derived from an EMBL/GenBank/DDBJ whole genome shotgun (WGS) entry which is preliminary data.</text>
</comment>
<dbReference type="Proteomes" id="UP000727407">
    <property type="component" value="Unassembled WGS sequence"/>
</dbReference>
<dbReference type="OrthoDB" id="116883at2759"/>
<dbReference type="AlphaFoldDB" id="A0A8J4U647"/>
<feature type="non-terminal residue" evidence="1">
    <location>
        <position position="93"/>
    </location>
</feature>
<organism evidence="1 2">
    <name type="scientific">Clarias magur</name>
    <name type="common">Asian catfish</name>
    <name type="synonym">Macropteronotus magur</name>
    <dbReference type="NCBI Taxonomy" id="1594786"/>
    <lineage>
        <taxon>Eukaryota</taxon>
        <taxon>Metazoa</taxon>
        <taxon>Chordata</taxon>
        <taxon>Craniata</taxon>
        <taxon>Vertebrata</taxon>
        <taxon>Euteleostomi</taxon>
        <taxon>Actinopterygii</taxon>
        <taxon>Neopterygii</taxon>
        <taxon>Teleostei</taxon>
        <taxon>Ostariophysi</taxon>
        <taxon>Siluriformes</taxon>
        <taxon>Clariidae</taxon>
        <taxon>Clarias</taxon>
    </lineage>
</organism>
<evidence type="ECO:0000313" key="2">
    <source>
        <dbReference type="Proteomes" id="UP000727407"/>
    </source>
</evidence>
<reference evidence="1" key="1">
    <citation type="submission" date="2020-07" db="EMBL/GenBank/DDBJ databases">
        <title>Clarias magur genome sequencing, assembly and annotation.</title>
        <authorList>
            <person name="Kushwaha B."/>
            <person name="Kumar R."/>
            <person name="Das P."/>
            <person name="Joshi C.G."/>
            <person name="Kumar D."/>
            <person name="Nagpure N.S."/>
            <person name="Pandey M."/>
            <person name="Agarwal S."/>
            <person name="Srivastava S."/>
            <person name="Singh M."/>
            <person name="Sahoo L."/>
            <person name="Jayasankar P."/>
            <person name="Meher P.K."/>
            <person name="Koringa P.G."/>
            <person name="Iquebal M.A."/>
            <person name="Das S.P."/>
            <person name="Bit A."/>
            <person name="Patnaik S."/>
            <person name="Patel N."/>
            <person name="Shah T.M."/>
            <person name="Hinsu A."/>
            <person name="Jena J.K."/>
        </authorList>
    </citation>
    <scope>NUCLEOTIDE SEQUENCE</scope>
    <source>
        <strain evidence="1">CIFAMagur01</strain>
        <tissue evidence="1">Testis</tissue>
    </source>
</reference>